<proteinExistence type="predicted"/>
<accession>A0A645ILC2</accession>
<protein>
    <submittedName>
        <fullName evidence="1">Uncharacterized protein</fullName>
    </submittedName>
</protein>
<comment type="caution">
    <text evidence="1">The sequence shown here is derived from an EMBL/GenBank/DDBJ whole genome shotgun (WGS) entry which is preliminary data.</text>
</comment>
<evidence type="ECO:0000313" key="1">
    <source>
        <dbReference type="EMBL" id="MPN49114.1"/>
    </source>
</evidence>
<dbReference type="AlphaFoldDB" id="A0A645ILC2"/>
<sequence>MFAAALRRYIRNGAFQNFQQRLLDTLTADIAGDGRIFGFAGDFINLIHIDDTAFGTLNVVIRRLNDAQQNVFNILADIAGFRKRGRVRDGKRHIQYLRERLRKHGFTDTGRTEQ</sequence>
<reference evidence="1" key="1">
    <citation type="submission" date="2019-08" db="EMBL/GenBank/DDBJ databases">
        <authorList>
            <person name="Kucharzyk K."/>
            <person name="Murdoch R.W."/>
            <person name="Higgins S."/>
            <person name="Loffler F."/>
        </authorList>
    </citation>
    <scope>NUCLEOTIDE SEQUENCE</scope>
</reference>
<gene>
    <name evidence="1" type="ORF">SDC9_196727</name>
</gene>
<name>A0A645ILC2_9ZZZZ</name>
<dbReference type="EMBL" id="VSSQ01112069">
    <property type="protein sequence ID" value="MPN49114.1"/>
    <property type="molecule type" value="Genomic_DNA"/>
</dbReference>
<organism evidence="1">
    <name type="scientific">bioreactor metagenome</name>
    <dbReference type="NCBI Taxonomy" id="1076179"/>
    <lineage>
        <taxon>unclassified sequences</taxon>
        <taxon>metagenomes</taxon>
        <taxon>ecological metagenomes</taxon>
    </lineage>
</organism>